<dbReference type="SUPFAM" id="SSF50249">
    <property type="entry name" value="Nucleic acid-binding proteins"/>
    <property type="match status" value="1"/>
</dbReference>
<dbReference type="Proteomes" id="UP000835052">
    <property type="component" value="Unassembled WGS sequence"/>
</dbReference>
<dbReference type="PANTHER" id="PTHR12709">
    <property type="entry name" value="DNA-DIRECTED RNA POLYMERASE II, III"/>
    <property type="match status" value="1"/>
</dbReference>
<dbReference type="SUPFAM" id="SSF88798">
    <property type="entry name" value="N-terminal, heterodimerisation domain of RBP7 (RpoE)"/>
    <property type="match status" value="1"/>
</dbReference>
<dbReference type="AlphaFoldDB" id="A0A8S1HSY9"/>
<keyword evidence="9" id="KW-1185">Reference proteome</keyword>
<name>A0A8S1HSY9_9PELO</name>
<dbReference type="Gene3D" id="3.30.1490.120">
    <property type="entry name" value="RNA polymerase Rpb7-like, N-terminal domain"/>
    <property type="match status" value="1"/>
</dbReference>
<evidence type="ECO:0000313" key="8">
    <source>
        <dbReference type="EMBL" id="CAD6198034.1"/>
    </source>
</evidence>
<evidence type="ECO:0000313" key="9">
    <source>
        <dbReference type="Proteomes" id="UP000835052"/>
    </source>
</evidence>
<dbReference type="InterPro" id="IPR045113">
    <property type="entry name" value="Rpb7-like"/>
</dbReference>
<comment type="subcellular location">
    <subcellularLocation>
        <location evidence="1">Nucleus</location>
    </subcellularLocation>
</comment>
<feature type="domain" description="RNA polymerase Rpb7-like N-terminal" evidence="6">
    <location>
        <begin position="8"/>
        <end position="64"/>
    </location>
</feature>
<dbReference type="Pfam" id="PF08292">
    <property type="entry name" value="RNA_pol_Rbc25"/>
    <property type="match status" value="1"/>
</dbReference>
<dbReference type="CDD" id="cd04330">
    <property type="entry name" value="RNAP_III_Rpc25_N"/>
    <property type="match status" value="1"/>
</dbReference>
<organism evidence="8 9">
    <name type="scientific">Caenorhabditis auriculariae</name>
    <dbReference type="NCBI Taxonomy" id="2777116"/>
    <lineage>
        <taxon>Eukaryota</taxon>
        <taxon>Metazoa</taxon>
        <taxon>Ecdysozoa</taxon>
        <taxon>Nematoda</taxon>
        <taxon>Chromadorea</taxon>
        <taxon>Rhabditida</taxon>
        <taxon>Rhabditina</taxon>
        <taxon>Rhabditomorpha</taxon>
        <taxon>Rhabditoidea</taxon>
        <taxon>Rhabditidae</taxon>
        <taxon>Peloderinae</taxon>
        <taxon>Caenorhabditis</taxon>
    </lineage>
</organism>
<feature type="domain" description="RNA polymerase III subunit Rpc25" evidence="7">
    <location>
        <begin position="83"/>
        <end position="195"/>
    </location>
</feature>
<dbReference type="EMBL" id="CAJGYM010000113">
    <property type="protein sequence ID" value="CAD6198034.1"/>
    <property type="molecule type" value="Genomic_DNA"/>
</dbReference>
<keyword evidence="4" id="KW-0804">Transcription</keyword>
<accession>A0A8S1HSY9</accession>
<evidence type="ECO:0000256" key="1">
    <source>
        <dbReference type="ARBA" id="ARBA00004123"/>
    </source>
</evidence>
<evidence type="ECO:0000259" key="6">
    <source>
        <dbReference type="Pfam" id="PF03876"/>
    </source>
</evidence>
<dbReference type="GO" id="GO:0005666">
    <property type="term" value="C:RNA polymerase III complex"/>
    <property type="evidence" value="ECO:0007669"/>
    <property type="project" value="TreeGrafter"/>
</dbReference>
<evidence type="ECO:0008006" key="10">
    <source>
        <dbReference type="Google" id="ProtNLM"/>
    </source>
</evidence>
<keyword evidence="3" id="KW-0240">DNA-directed RNA polymerase</keyword>
<keyword evidence="5" id="KW-0539">Nucleus</keyword>
<gene>
    <name evidence="8" type="ORF">CAUJ_LOCUS13941</name>
</gene>
<dbReference type="OrthoDB" id="10256606at2759"/>
<reference evidence="8" key="1">
    <citation type="submission" date="2020-10" db="EMBL/GenBank/DDBJ databases">
        <authorList>
            <person name="Kikuchi T."/>
        </authorList>
    </citation>
    <scope>NUCLEOTIDE SEQUENCE</scope>
    <source>
        <strain evidence="8">NKZ352</strain>
    </source>
</reference>
<evidence type="ECO:0000256" key="2">
    <source>
        <dbReference type="ARBA" id="ARBA00009307"/>
    </source>
</evidence>
<proteinExistence type="inferred from homology"/>
<evidence type="ECO:0000256" key="3">
    <source>
        <dbReference type="ARBA" id="ARBA00022478"/>
    </source>
</evidence>
<comment type="caution">
    <text evidence="8">The sequence shown here is derived from an EMBL/GenBank/DDBJ whole genome shotgun (WGS) entry which is preliminary data.</text>
</comment>
<dbReference type="InterPro" id="IPR012340">
    <property type="entry name" value="NA-bd_OB-fold"/>
</dbReference>
<protein>
    <recommendedName>
        <fullName evidence="10">DNA-directed RNA polymerase III subunit RPC8</fullName>
    </recommendedName>
</protein>
<dbReference type="PANTHER" id="PTHR12709:SF1">
    <property type="entry name" value="DNA-DIRECTED RNA POLYMERASE III SUBUNIT RPC8"/>
    <property type="match status" value="1"/>
</dbReference>
<sequence>MFVLSLLRDTVAIKPHEMGKDQMTVLKRRLNERLSNKVVPELGLCICVYDVTEAGVTFILPGEGAGRVSVSFRLVVFRPFVDEVIEAKVVASSRAGLTLSVQFFEDIFVPAARLPEPHVFEDDGQIWYWEYASEEESEPPAKLYMDPGKVVRFKVVEVIFRDTKPDLTIEENRREKSMEIIGTMAGTGLGCIGWWNQVEEADEVLDDSEE</sequence>
<dbReference type="InterPro" id="IPR005576">
    <property type="entry name" value="Rpb7-like_N"/>
</dbReference>
<dbReference type="FunFam" id="2.40.50.140:FF:000445">
    <property type="entry name" value="RNA Polymerase, Class III (C)"/>
    <property type="match status" value="1"/>
</dbReference>
<dbReference type="InterPro" id="IPR036898">
    <property type="entry name" value="RNA_pol_Rpb7-like_N_sf"/>
</dbReference>
<comment type="similarity">
    <text evidence="2">Belongs to the eukaryotic RPB7/RPC8 RNA polymerase subunit family.</text>
</comment>
<evidence type="ECO:0000256" key="5">
    <source>
        <dbReference type="ARBA" id="ARBA00023242"/>
    </source>
</evidence>
<dbReference type="GO" id="GO:0006384">
    <property type="term" value="P:transcription initiation at RNA polymerase III promoter"/>
    <property type="evidence" value="ECO:0007669"/>
    <property type="project" value="TreeGrafter"/>
</dbReference>
<evidence type="ECO:0000259" key="7">
    <source>
        <dbReference type="Pfam" id="PF08292"/>
    </source>
</evidence>
<dbReference type="Gene3D" id="2.40.50.140">
    <property type="entry name" value="Nucleic acid-binding proteins"/>
    <property type="match status" value="1"/>
</dbReference>
<evidence type="ECO:0000256" key="4">
    <source>
        <dbReference type="ARBA" id="ARBA00023163"/>
    </source>
</evidence>
<dbReference type="InterPro" id="IPR013238">
    <property type="entry name" value="RNA_pol_III_Rbc25"/>
</dbReference>
<dbReference type="Pfam" id="PF03876">
    <property type="entry name" value="SHS2_Rpb7-N"/>
    <property type="match status" value="1"/>
</dbReference>